<evidence type="ECO:0000313" key="2">
    <source>
        <dbReference type="Proteomes" id="UP000823928"/>
    </source>
</evidence>
<sequence length="89" mass="10591">MKKQFLSEEQKKHKKSLIKYFLDNSKYNTVAEVKKEIREKIKSGCESWDAKIVVDPVIIMYNNNPHFYLGRCWLISCHHVAYGHSEYIL</sequence>
<comment type="caution">
    <text evidence="1">The sequence shown here is derived from an EMBL/GenBank/DDBJ whole genome shotgun (WGS) entry which is preliminary data.</text>
</comment>
<organism evidence="1 2">
    <name type="scientific">Candidatus Scatousia excrementigallinarum</name>
    <dbReference type="NCBI Taxonomy" id="2840935"/>
    <lineage>
        <taxon>Bacteria</taxon>
        <taxon>Candidatus Scatousia</taxon>
    </lineage>
</organism>
<dbReference type="EMBL" id="DVIU01000037">
    <property type="protein sequence ID" value="HIS35357.1"/>
    <property type="molecule type" value="Genomic_DNA"/>
</dbReference>
<protein>
    <submittedName>
        <fullName evidence="1">Uncharacterized protein</fullName>
    </submittedName>
</protein>
<evidence type="ECO:0000313" key="1">
    <source>
        <dbReference type="EMBL" id="HIS35357.1"/>
    </source>
</evidence>
<gene>
    <name evidence="1" type="ORF">IAC10_01815</name>
</gene>
<accession>A0A9D1JLU9</accession>
<dbReference type="AlphaFoldDB" id="A0A9D1JLU9"/>
<dbReference type="Proteomes" id="UP000823928">
    <property type="component" value="Unassembled WGS sequence"/>
</dbReference>
<reference evidence="1" key="2">
    <citation type="journal article" date="2021" name="PeerJ">
        <title>Extensive microbial diversity within the chicken gut microbiome revealed by metagenomics and culture.</title>
        <authorList>
            <person name="Gilroy R."/>
            <person name="Ravi A."/>
            <person name="Getino M."/>
            <person name="Pursley I."/>
            <person name="Horton D.L."/>
            <person name="Alikhan N.F."/>
            <person name="Baker D."/>
            <person name="Gharbi K."/>
            <person name="Hall N."/>
            <person name="Watson M."/>
            <person name="Adriaenssens E.M."/>
            <person name="Foster-Nyarko E."/>
            <person name="Jarju S."/>
            <person name="Secka A."/>
            <person name="Antonio M."/>
            <person name="Oren A."/>
            <person name="Chaudhuri R.R."/>
            <person name="La Ragione R."/>
            <person name="Hildebrand F."/>
            <person name="Pallen M.J."/>
        </authorList>
    </citation>
    <scope>NUCLEOTIDE SEQUENCE</scope>
    <source>
        <strain evidence="1">6276</strain>
    </source>
</reference>
<reference evidence="1" key="1">
    <citation type="submission" date="2020-10" db="EMBL/GenBank/DDBJ databases">
        <authorList>
            <person name="Gilroy R."/>
        </authorList>
    </citation>
    <scope>NUCLEOTIDE SEQUENCE</scope>
    <source>
        <strain evidence="1">6276</strain>
    </source>
</reference>
<proteinExistence type="predicted"/>
<name>A0A9D1JLU9_9BACT</name>